<keyword evidence="2" id="KW-1185">Reference proteome</keyword>
<dbReference type="RefSeq" id="WP_236096130.1">
    <property type="nucleotide sequence ID" value="NZ_JTHE03000048.1"/>
</dbReference>
<reference evidence="1 2" key="1">
    <citation type="journal article" date="2015" name="Genome Announc.">
        <title>Draft Genome Sequence of Filamentous Marine Cyanobacterium Lyngbya confervoides Strain BDU141951.</title>
        <authorList>
            <person name="Chandrababunaidu M.M."/>
            <person name="Sen D."/>
            <person name="Tripathy S."/>
        </authorList>
    </citation>
    <scope>NUCLEOTIDE SEQUENCE [LARGE SCALE GENOMIC DNA]</scope>
    <source>
        <strain evidence="1 2">BDU141951</strain>
    </source>
</reference>
<gene>
    <name evidence="1" type="ORF">QQ91_0009010</name>
</gene>
<protein>
    <submittedName>
        <fullName evidence="1">Uncharacterized protein</fullName>
    </submittedName>
</protein>
<comment type="caution">
    <text evidence="1">The sequence shown here is derived from an EMBL/GenBank/DDBJ whole genome shotgun (WGS) entry which is preliminary data.</text>
</comment>
<evidence type="ECO:0000313" key="1">
    <source>
        <dbReference type="EMBL" id="MCM1982961.1"/>
    </source>
</evidence>
<accession>A0ABD4T3F8</accession>
<name>A0ABD4T3F8_9CYAN</name>
<organism evidence="1 2">
    <name type="scientific">Lyngbya confervoides BDU141951</name>
    <dbReference type="NCBI Taxonomy" id="1574623"/>
    <lineage>
        <taxon>Bacteria</taxon>
        <taxon>Bacillati</taxon>
        <taxon>Cyanobacteriota</taxon>
        <taxon>Cyanophyceae</taxon>
        <taxon>Oscillatoriophycideae</taxon>
        <taxon>Oscillatoriales</taxon>
        <taxon>Microcoleaceae</taxon>
        <taxon>Lyngbya</taxon>
    </lineage>
</organism>
<dbReference type="EMBL" id="JTHE03000048">
    <property type="protein sequence ID" value="MCM1982961.1"/>
    <property type="molecule type" value="Genomic_DNA"/>
</dbReference>
<dbReference type="AlphaFoldDB" id="A0ABD4T3F8"/>
<dbReference type="Proteomes" id="UP000031561">
    <property type="component" value="Unassembled WGS sequence"/>
</dbReference>
<evidence type="ECO:0000313" key="2">
    <source>
        <dbReference type="Proteomes" id="UP000031561"/>
    </source>
</evidence>
<sequence>MMIESQRRQYERVSGDPVMELQDIRGDPRVCVNVDDDMAPALDQGSEAPWSETAVGHGDPWEPIFQISLA</sequence>
<proteinExistence type="predicted"/>